<dbReference type="SUPFAM" id="SSF160904">
    <property type="entry name" value="Jann2411-like"/>
    <property type="match status" value="1"/>
</dbReference>
<proteinExistence type="predicted"/>
<dbReference type="EMBL" id="NSGH01000009">
    <property type="protein sequence ID" value="PBB05742.1"/>
    <property type="molecule type" value="Genomic_DNA"/>
</dbReference>
<keyword evidence="2" id="KW-1185">Reference proteome</keyword>
<reference evidence="1 2" key="1">
    <citation type="submission" date="2017-08" db="EMBL/GenBank/DDBJ databases">
        <title>Salimicrobium alkalisoli sp. nov., isolated from saline alkaline soil.</title>
        <authorList>
            <person name="Zhang G."/>
            <person name="Xiong Q."/>
        </authorList>
    </citation>
    <scope>NUCLEOTIDE SEQUENCE [LARGE SCALE GENOMIC DNA]</scope>
    <source>
        <strain evidence="1 2">WN024</strain>
    </source>
</reference>
<dbReference type="RefSeq" id="WP_095821972.1">
    <property type="nucleotide sequence ID" value="NZ_NSGH01000009.1"/>
</dbReference>
<comment type="caution">
    <text evidence="1">The sequence shown here is derived from an EMBL/GenBank/DDBJ whole genome shotgun (WGS) entry which is preliminary data.</text>
</comment>
<name>A0ABX4HR99_9BACI</name>
<evidence type="ECO:0000313" key="2">
    <source>
        <dbReference type="Proteomes" id="UP000217561"/>
    </source>
</evidence>
<gene>
    <name evidence="1" type="ORF">CKW00_07005</name>
</gene>
<organism evidence="1 2">
    <name type="scientific">Salimicrobium humidisoli</name>
    <dbReference type="NCBI Taxonomy" id="2029857"/>
    <lineage>
        <taxon>Bacteria</taxon>
        <taxon>Bacillati</taxon>
        <taxon>Bacillota</taxon>
        <taxon>Bacilli</taxon>
        <taxon>Bacillales</taxon>
        <taxon>Bacillaceae</taxon>
        <taxon>Salimicrobium</taxon>
    </lineage>
</organism>
<accession>A0ABX4HR99</accession>
<protein>
    <submittedName>
        <fullName evidence="1">Uncharacterized protein</fullName>
    </submittedName>
</protein>
<evidence type="ECO:0000313" key="1">
    <source>
        <dbReference type="EMBL" id="PBB05742.1"/>
    </source>
</evidence>
<dbReference type="Proteomes" id="UP000217561">
    <property type="component" value="Unassembled WGS sequence"/>
</dbReference>
<dbReference type="InterPro" id="IPR023286">
    <property type="entry name" value="ABATE_dom_sf"/>
</dbReference>
<sequence>MTIKQPYENELQPGHYLFEEPGEGVIQYARAITAQYLEENPDADREELLDLMAAIIDQKPDNKRVKRCDFCRYLWHDDSKRNNKRTCSDECKRGLKTLQKRKQRKVKTVEEPPKENRGHKYYAHYEYPFWVSEQAMLSSRIDGESFMNHDAIDRISAEQEIYGGGNRKVVTHERLD</sequence>